<evidence type="ECO:0000313" key="1">
    <source>
        <dbReference type="EMBL" id="GAA3604314.1"/>
    </source>
</evidence>
<sequence length="73" mass="8451">MPFAQFTVLVVALACVYCWREHLRFGRFLVERTKTSASLRDGAHYTRSFWGAIGSIVAKVFGWLERRRSQEPS</sequence>
<dbReference type="Proteomes" id="UP001501074">
    <property type="component" value="Unassembled WGS sequence"/>
</dbReference>
<gene>
    <name evidence="1" type="ORF">GCM10022223_19940</name>
</gene>
<keyword evidence="2" id="KW-1185">Reference proteome</keyword>
<organism evidence="1 2">
    <name type="scientific">Kineosporia mesophila</name>
    <dbReference type="NCBI Taxonomy" id="566012"/>
    <lineage>
        <taxon>Bacteria</taxon>
        <taxon>Bacillati</taxon>
        <taxon>Actinomycetota</taxon>
        <taxon>Actinomycetes</taxon>
        <taxon>Kineosporiales</taxon>
        <taxon>Kineosporiaceae</taxon>
        <taxon>Kineosporia</taxon>
    </lineage>
</organism>
<reference evidence="2" key="1">
    <citation type="journal article" date="2019" name="Int. J. Syst. Evol. Microbiol.">
        <title>The Global Catalogue of Microorganisms (GCM) 10K type strain sequencing project: providing services to taxonomists for standard genome sequencing and annotation.</title>
        <authorList>
            <consortium name="The Broad Institute Genomics Platform"/>
            <consortium name="The Broad Institute Genome Sequencing Center for Infectious Disease"/>
            <person name="Wu L."/>
            <person name="Ma J."/>
        </authorList>
    </citation>
    <scope>NUCLEOTIDE SEQUENCE [LARGE SCALE GENOMIC DNA]</scope>
    <source>
        <strain evidence="2">JCM 16902</strain>
    </source>
</reference>
<dbReference type="EMBL" id="BAAAZO010000003">
    <property type="protein sequence ID" value="GAA3604314.1"/>
    <property type="molecule type" value="Genomic_DNA"/>
</dbReference>
<accession>A0ABP6ZE91</accession>
<evidence type="ECO:0000313" key="2">
    <source>
        <dbReference type="Proteomes" id="UP001501074"/>
    </source>
</evidence>
<protein>
    <recommendedName>
        <fullName evidence="3">Secreted protein</fullName>
    </recommendedName>
</protein>
<evidence type="ECO:0008006" key="3">
    <source>
        <dbReference type="Google" id="ProtNLM"/>
    </source>
</evidence>
<name>A0ABP6ZE91_9ACTN</name>
<proteinExistence type="predicted"/>
<comment type="caution">
    <text evidence="1">The sequence shown here is derived from an EMBL/GenBank/DDBJ whole genome shotgun (WGS) entry which is preliminary data.</text>
</comment>